<comment type="subcellular location">
    <subcellularLocation>
        <location evidence="1">Membrane</location>
        <topology evidence="1">Single-pass membrane protein</topology>
    </subcellularLocation>
</comment>
<dbReference type="InterPro" id="IPR001054">
    <property type="entry name" value="A/G_cyclase"/>
</dbReference>
<dbReference type="SUPFAM" id="SSF56112">
    <property type="entry name" value="Protein kinase-like (PK-like)"/>
    <property type="match status" value="1"/>
</dbReference>
<sequence length="1731" mass="195400">MANLQVEMVTNSTSRKVSLNQMEASKPTVQIPGYEILDLIYNGSSTAVYRGLISGDRQPVVIKLLHDRYPSANELEKFRHQYTIAQYLKGLPGIVNILTLQPYGNGLALIMADDGLISLAEYIYEYPLDIPKFLTVATAIVQILDGLHRRQIIHRDIKPQNLLIDPITLAIQLIDFSISIRLSDNVLLPHHNKALEGTPAYIAPEQTGRINRGVDHRTDFYSLGVTFYELLTGKLPFKYNNPMSFVHAHIAKKPQPPHLIKPEIPLIISDMILKLMAKNPEDRYQTAWGIYMDLVEAKTQWEIDNQQTSIKLGFPYASSPDNLIKFRFVELTKHLSLDAHTQSEVDEKLQRLNPLTQRLLQQAACLGNEFAWDILLRASQVSPAQMGALLTEAIAANLIELVTANCYSFVNPSIRAAAYHQILPNQRGAIHLELGRRLYPYLTEKPFDGQGKILHFMVVNQLNLGVDLIGEQSEKDKLAELNLTAGFLAVNQHNYPQAIGYLIVGIGVIGVEGWTRQYELTLALYTEAARVAYLVGNEEQMSQWCDRILAEAQTLADQVKAWELKILIDLDKNESQTPIINTINLCTQLGVEIPLYPSEERLQQALDKLSDLSDLSPVESDNYGGLFNDNQADNPRRFAVHLLSLIWEASRRYYPQMARLIGLEMLNLSVDLGISDRLAVAYAATGLILTESGDVDRGYTYGKLALKWLPKLDFIPLKYRVLQWVNQGIIPRRESLANWRSCLPPEQLPPLAYLTGVELGSLSPTPAINTLQGTLTVEEWLANSSEDILTFNDYLDRLMVAYILRDFPRGWEYAQLARNHVNNVICVVSKVLFYAYDSLVQLAIHPPPPEVWETVRNNQDILQSFCVSAPQNFRHLWELVEAEKYRVLGDRIEAIEAYDRAVELAHQNGHNRELAVANELAALFYLDWERHKIARTYLIDAYYGYANWQASAKIKLLESGYFQLLKPLLTRHKSQYLGATETIISSSTGADVLDLSTTIRASQALSGEIDLKQLLSKLMQVLLETAGAQKCCIILGDRLSNLAIEGVAICDMISTSNSTHTNPGKIQVISVLESIPITSSQQLSKGIIELVMSTANPVIFDNVSRDFMKPPEDEYLQQNKLLSLLCMPIYHRGNLVGILYLENNLISGAFTSERLQILNVLFSQAAISIGNARLYSKIREGERRMTQFLEGMPVGVAVVDSLGKLQYINQQAKQLLNKQLKIGDICDAFLPMLQPFVDGSVDSTNAVDIHQEKKAIANFLEINQGDKLIPIESWVTPYYNAEGDLIYAIIAFQDITEQQQREIALREAEERYRSIFENALDGLFQSTIDGKYLRANPAMARILGYHSPEDIINSCDDISQQIYVNPDDRQTFETLIRENGEVSNFECQFYRKDGSKIWISETARAVRNKAGDLLYYEGLLEDITSRKIAEKERLELLNELSELNRNLDKALDAEFEMTDAAGRFVPHQFLSCLGYESLVEVKLGTAVQKEMSILFSDIRDFTSLSEGMTPEDSFKFINAFLSRMEPEIVDNYGFIDKYIGDGIMALFGEKPDHAVQAGIAMLKQLSEYNLTRSRPGRRPIRIGVGIHTGTLMLGTVGGRNRMDSTVIGDAVNLAARIESLTKNYSVSLLITHQTLMGLDDPNQYAFRIIDRVKVKGKTDAVTVYEFFDADPPELHAKKLATKVLFERSLFRYYLNHTSEAKQGFQDCLSENPDDRVARIYLNRCWEQLRYQ</sequence>
<dbReference type="InterPro" id="IPR003018">
    <property type="entry name" value="GAF"/>
</dbReference>
<evidence type="ECO:0000259" key="5">
    <source>
        <dbReference type="PROSITE" id="PS50113"/>
    </source>
</evidence>
<dbReference type="PROSITE" id="PS00108">
    <property type="entry name" value="PROTEIN_KINASE_ST"/>
    <property type="match status" value="1"/>
</dbReference>
<keyword evidence="7" id="KW-0723">Serine/threonine-protein kinase</keyword>
<dbReference type="Pfam" id="PF13188">
    <property type="entry name" value="PAS_8"/>
    <property type="match status" value="1"/>
</dbReference>
<evidence type="ECO:0000313" key="8">
    <source>
        <dbReference type="Proteomes" id="UP000326169"/>
    </source>
</evidence>
<feature type="domain" description="PAC" evidence="5">
    <location>
        <begin position="1383"/>
        <end position="1435"/>
    </location>
</feature>
<dbReference type="Gene3D" id="3.30.450.40">
    <property type="match status" value="1"/>
</dbReference>
<feature type="domain" description="PAC" evidence="5">
    <location>
        <begin position="1255"/>
        <end position="1307"/>
    </location>
</feature>
<dbReference type="SUPFAM" id="SSF55073">
    <property type="entry name" value="Nucleotide cyclase"/>
    <property type="match status" value="1"/>
</dbReference>
<dbReference type="EMBL" id="BIMW01000143">
    <property type="protein sequence ID" value="GCE95617.1"/>
    <property type="molecule type" value="Genomic_DNA"/>
</dbReference>
<dbReference type="InterPro" id="IPR001610">
    <property type="entry name" value="PAC"/>
</dbReference>
<dbReference type="InterPro" id="IPR000014">
    <property type="entry name" value="PAS"/>
</dbReference>
<dbReference type="GO" id="GO:0004674">
    <property type="term" value="F:protein serine/threonine kinase activity"/>
    <property type="evidence" value="ECO:0007669"/>
    <property type="project" value="UniProtKB-KW"/>
</dbReference>
<dbReference type="CDD" id="cd14014">
    <property type="entry name" value="STKc_PknB_like"/>
    <property type="match status" value="1"/>
</dbReference>
<dbReference type="Pfam" id="PF01590">
    <property type="entry name" value="GAF"/>
    <property type="match status" value="1"/>
</dbReference>
<dbReference type="InterPro" id="IPR000719">
    <property type="entry name" value="Prot_kinase_dom"/>
</dbReference>
<feature type="domain" description="PAS" evidence="4">
    <location>
        <begin position="1181"/>
        <end position="1217"/>
    </location>
</feature>
<dbReference type="CDD" id="cd07302">
    <property type="entry name" value="CHD"/>
    <property type="match status" value="1"/>
</dbReference>
<dbReference type="Pfam" id="PF13426">
    <property type="entry name" value="PAS_9"/>
    <property type="match status" value="1"/>
</dbReference>
<keyword evidence="2" id="KW-0175">Coiled coil</keyword>
<dbReference type="PROSITE" id="PS50113">
    <property type="entry name" value="PAC"/>
    <property type="match status" value="2"/>
</dbReference>
<dbReference type="Gene3D" id="1.10.510.10">
    <property type="entry name" value="Transferase(Phosphotransferase) domain 1"/>
    <property type="match status" value="1"/>
</dbReference>
<dbReference type="InterPro" id="IPR008271">
    <property type="entry name" value="Ser/Thr_kinase_AS"/>
</dbReference>
<dbReference type="SMART" id="SM00220">
    <property type="entry name" value="S_TKc"/>
    <property type="match status" value="1"/>
</dbReference>
<dbReference type="SUPFAM" id="SSF55781">
    <property type="entry name" value="GAF domain-like"/>
    <property type="match status" value="1"/>
</dbReference>
<dbReference type="Pfam" id="PF00211">
    <property type="entry name" value="Guanylate_cyc"/>
    <property type="match status" value="1"/>
</dbReference>
<evidence type="ECO:0000256" key="2">
    <source>
        <dbReference type="SAM" id="Coils"/>
    </source>
</evidence>
<dbReference type="InterPro" id="IPR029016">
    <property type="entry name" value="GAF-like_dom_sf"/>
</dbReference>
<dbReference type="GeneID" id="301684460"/>
<dbReference type="PROSITE" id="PS50125">
    <property type="entry name" value="GUANYLATE_CYCLASE_2"/>
    <property type="match status" value="1"/>
</dbReference>
<reference evidence="7 8" key="1">
    <citation type="journal article" date="2019" name="J Genomics">
        <title>The Draft Genome of a Hydrogen-producing Cyanobacterium, Arthrospira platensis NIES-46.</title>
        <authorList>
            <person name="Suzuki S."/>
            <person name="Yamaguchi H."/>
            <person name="Kawachi M."/>
        </authorList>
    </citation>
    <scope>NUCLEOTIDE SEQUENCE [LARGE SCALE GENOMIC DNA]</scope>
    <source>
        <strain evidence="7 8">NIES-46</strain>
    </source>
</reference>
<dbReference type="Gene3D" id="3.30.450.20">
    <property type="entry name" value="PAS domain"/>
    <property type="match status" value="2"/>
</dbReference>
<dbReference type="PROSITE" id="PS50011">
    <property type="entry name" value="PROTEIN_KINASE_DOM"/>
    <property type="match status" value="1"/>
</dbReference>
<dbReference type="InterPro" id="IPR029787">
    <property type="entry name" value="Nucleotide_cyclase"/>
</dbReference>
<dbReference type="CDD" id="cd00130">
    <property type="entry name" value="PAS"/>
    <property type="match status" value="1"/>
</dbReference>
<protein>
    <submittedName>
        <fullName evidence="7">Serine/threonine protein kinase</fullName>
    </submittedName>
</protein>
<evidence type="ECO:0000313" key="7">
    <source>
        <dbReference type="EMBL" id="GCE95617.1"/>
    </source>
</evidence>
<feature type="domain" description="Guanylate cyclase" evidence="6">
    <location>
        <begin position="1492"/>
        <end position="1618"/>
    </location>
</feature>
<dbReference type="NCBIfam" id="TIGR00229">
    <property type="entry name" value="sensory_box"/>
    <property type="match status" value="1"/>
</dbReference>
<dbReference type="SUPFAM" id="SSF55785">
    <property type="entry name" value="PYP-like sensor domain (PAS domain)"/>
    <property type="match status" value="2"/>
</dbReference>
<dbReference type="Pfam" id="PF00069">
    <property type="entry name" value="Pkinase"/>
    <property type="match status" value="1"/>
</dbReference>
<keyword evidence="7" id="KW-0418">Kinase</keyword>
<organism evidence="7 8">
    <name type="scientific">Limnospira platensis NIES-46</name>
    <dbReference type="NCBI Taxonomy" id="1236695"/>
    <lineage>
        <taxon>Bacteria</taxon>
        <taxon>Bacillati</taxon>
        <taxon>Cyanobacteriota</taxon>
        <taxon>Cyanophyceae</taxon>
        <taxon>Oscillatoriophycideae</taxon>
        <taxon>Oscillatoriales</taxon>
        <taxon>Sirenicapillariaceae</taxon>
        <taxon>Limnospira</taxon>
    </lineage>
</organism>
<dbReference type="InterPro" id="IPR035965">
    <property type="entry name" value="PAS-like_dom_sf"/>
</dbReference>
<dbReference type="Gene3D" id="3.30.70.1230">
    <property type="entry name" value="Nucleotide cyclase"/>
    <property type="match status" value="1"/>
</dbReference>
<evidence type="ECO:0000259" key="4">
    <source>
        <dbReference type="PROSITE" id="PS50112"/>
    </source>
</evidence>
<accession>A0A5M3T9S6</accession>
<dbReference type="InterPro" id="IPR011009">
    <property type="entry name" value="Kinase-like_dom_sf"/>
</dbReference>
<dbReference type="InterPro" id="IPR000700">
    <property type="entry name" value="PAS-assoc_C"/>
</dbReference>
<dbReference type="Proteomes" id="UP000326169">
    <property type="component" value="Unassembled WGS sequence"/>
</dbReference>
<feature type="domain" description="Protein kinase" evidence="3">
    <location>
        <begin position="34"/>
        <end position="295"/>
    </location>
</feature>
<dbReference type="RefSeq" id="WP_043467991.1">
    <property type="nucleotide sequence ID" value="NZ_BIMW01000143.1"/>
</dbReference>
<dbReference type="InterPro" id="IPR053159">
    <property type="entry name" value="Hybrid_Histidine_Kinase"/>
</dbReference>
<feature type="domain" description="PAS" evidence="4">
    <location>
        <begin position="1308"/>
        <end position="1378"/>
    </location>
</feature>
<feature type="coiled-coil region" evidence="2">
    <location>
        <begin position="1426"/>
        <end position="1453"/>
    </location>
</feature>
<name>A0A5M3T9S6_LIMPL</name>
<dbReference type="PROSITE" id="PS50112">
    <property type="entry name" value="PAS"/>
    <property type="match status" value="2"/>
</dbReference>
<dbReference type="SMART" id="SM00091">
    <property type="entry name" value="PAS"/>
    <property type="match status" value="2"/>
</dbReference>
<evidence type="ECO:0000259" key="6">
    <source>
        <dbReference type="PROSITE" id="PS50125"/>
    </source>
</evidence>
<dbReference type="SMART" id="SM00065">
    <property type="entry name" value="GAF"/>
    <property type="match status" value="1"/>
</dbReference>
<gene>
    <name evidence="7" type="ORF">NIES46_36830</name>
</gene>
<dbReference type="PANTHER" id="PTHR43642">
    <property type="entry name" value="HYBRID SIGNAL TRANSDUCTION HISTIDINE KINASE G"/>
    <property type="match status" value="1"/>
</dbReference>
<comment type="caution">
    <text evidence="7">The sequence shown here is derived from an EMBL/GenBank/DDBJ whole genome shotgun (WGS) entry which is preliminary data.</text>
</comment>
<dbReference type="SMART" id="SM00086">
    <property type="entry name" value="PAC"/>
    <property type="match status" value="2"/>
</dbReference>
<evidence type="ECO:0000256" key="1">
    <source>
        <dbReference type="ARBA" id="ARBA00004167"/>
    </source>
</evidence>
<keyword evidence="8" id="KW-1185">Reference proteome</keyword>
<keyword evidence="7" id="KW-0808">Transferase</keyword>
<evidence type="ECO:0000259" key="3">
    <source>
        <dbReference type="PROSITE" id="PS50011"/>
    </source>
</evidence>
<dbReference type="PANTHER" id="PTHR43642:SF1">
    <property type="entry name" value="HYBRID SIGNAL TRANSDUCTION HISTIDINE KINASE G"/>
    <property type="match status" value="1"/>
</dbReference>
<proteinExistence type="predicted"/>
<dbReference type="SMART" id="SM00044">
    <property type="entry name" value="CYCc"/>
    <property type="match status" value="1"/>
</dbReference>